<dbReference type="EMBL" id="DS985246">
    <property type="protein sequence ID" value="EDV23834.1"/>
    <property type="molecule type" value="Genomic_DNA"/>
</dbReference>
<dbReference type="eggNOG" id="ENOG502QR2A">
    <property type="taxonomic scope" value="Eukaryota"/>
</dbReference>
<comment type="similarity">
    <text evidence="2">Belongs to the FBXO31 family.</text>
</comment>
<reference evidence="5 6" key="1">
    <citation type="journal article" date="2008" name="Nature">
        <title>The Trichoplax genome and the nature of placozoans.</title>
        <authorList>
            <person name="Srivastava M."/>
            <person name="Begovic E."/>
            <person name="Chapman J."/>
            <person name="Putnam N.H."/>
            <person name="Hellsten U."/>
            <person name="Kawashima T."/>
            <person name="Kuo A."/>
            <person name="Mitros T."/>
            <person name="Salamov A."/>
            <person name="Carpenter M.L."/>
            <person name="Signorovitch A.Y."/>
            <person name="Moreno M.A."/>
            <person name="Kamm K."/>
            <person name="Grimwood J."/>
            <person name="Schmutz J."/>
            <person name="Shapiro H."/>
            <person name="Grigoriev I.V."/>
            <person name="Buss L.W."/>
            <person name="Schierwater B."/>
            <person name="Dellaporta S.L."/>
            <person name="Rokhsar D.S."/>
        </authorList>
    </citation>
    <scope>NUCLEOTIDE SEQUENCE [LARGE SCALE GENOMIC DNA]</scope>
    <source>
        <strain evidence="5 6">Grell-BS-1999</strain>
    </source>
</reference>
<dbReference type="SUPFAM" id="SSF81383">
    <property type="entry name" value="F-box domain"/>
    <property type="match status" value="1"/>
</dbReference>
<keyword evidence="6" id="KW-1185">Reference proteome</keyword>
<dbReference type="STRING" id="10228.B3RZF7"/>
<dbReference type="KEGG" id="tad:TRIADDRAFT_57437"/>
<dbReference type="InParanoid" id="B3RZF7"/>
<dbReference type="Gene3D" id="1.20.1280.50">
    <property type="match status" value="1"/>
</dbReference>
<gene>
    <name evidence="5" type="ORF">TRIADDRAFT_57437</name>
</gene>
<evidence type="ECO:0000256" key="3">
    <source>
        <dbReference type="ARBA" id="ARBA00022786"/>
    </source>
</evidence>
<keyword evidence="3" id="KW-0833">Ubl conjugation pathway</keyword>
<dbReference type="Pfam" id="PF12014">
    <property type="entry name" value="Cyclin_D1_bind"/>
    <property type="match status" value="1"/>
</dbReference>
<dbReference type="InterPro" id="IPR036047">
    <property type="entry name" value="F-box-like_dom_sf"/>
</dbReference>
<dbReference type="RefSeq" id="XP_002113360.1">
    <property type="nucleotide sequence ID" value="XM_002113324.1"/>
</dbReference>
<dbReference type="AlphaFoldDB" id="B3RZF7"/>
<dbReference type="UniPathway" id="UPA00143"/>
<dbReference type="OrthoDB" id="722566at2759"/>
<dbReference type="Proteomes" id="UP000009022">
    <property type="component" value="Unassembled WGS sequence"/>
</dbReference>
<dbReference type="PANTHER" id="PTHR10706:SF130">
    <property type="entry name" value="F-BOX ONLY PROTEIN 31"/>
    <property type="match status" value="1"/>
</dbReference>
<dbReference type="OMA" id="IWRTRCA"/>
<proteinExistence type="inferred from homology"/>
<dbReference type="PROSITE" id="PS50181">
    <property type="entry name" value="FBOX"/>
    <property type="match status" value="1"/>
</dbReference>
<dbReference type="FunCoup" id="B3RZF7">
    <property type="interactions" value="75"/>
</dbReference>
<dbReference type="Pfam" id="PF12937">
    <property type="entry name" value="F-box-like"/>
    <property type="match status" value="1"/>
</dbReference>
<dbReference type="CTD" id="6754934"/>
<evidence type="ECO:0000256" key="1">
    <source>
        <dbReference type="ARBA" id="ARBA00004906"/>
    </source>
</evidence>
<evidence type="ECO:0000259" key="4">
    <source>
        <dbReference type="PROSITE" id="PS50181"/>
    </source>
</evidence>
<feature type="domain" description="F-box" evidence="4">
    <location>
        <begin position="6"/>
        <end position="52"/>
    </location>
</feature>
<dbReference type="HOGENOM" id="CLU_035961_1_0_1"/>
<evidence type="ECO:0000256" key="2">
    <source>
        <dbReference type="ARBA" id="ARBA00010611"/>
    </source>
</evidence>
<name>B3RZF7_TRIAD</name>
<dbReference type="GeneID" id="6754934"/>
<evidence type="ECO:0000313" key="6">
    <source>
        <dbReference type="Proteomes" id="UP000009022"/>
    </source>
</evidence>
<accession>B3RZF7</accession>
<dbReference type="PANTHER" id="PTHR10706">
    <property type="entry name" value="F-BOX FAMILY PROTEIN"/>
    <property type="match status" value="1"/>
</dbReference>
<sequence length="393" mass="44983">MESPVNSNLISLPAEVICRIISHVPVECHPSVSLTCRYMRECSHVDRLWLQRCRDEYNVDDYRSWKGVSSYYQLYSKILYRYGPLLGVWLRRMGCYGGLISIKIRDGQIFGEEYVVNPDERSADKINVVCRPVFAITTTENEDCIVECHTLLSESHRANIDMKIFKNGLVDKFKLNCDAKYRHIPLENNDLQFLFDSLYRLWAQGELGANYTNDTFVNEVIGIKFWTYLSWSHGFTFTRLPPINHSNVDTNISKNHLRSGYYAGTYGVHGLEIIRILYKEQTLNGTKITGDPNVPAGKITFKAFLSNPILIANPEDGPFLLTDDLLPSINGIPRHALAIYHGSGQIAFEGYRLPRFINGKFIVFNQDTCGFIWLGAVISFTLFKRFDEGFLNV</sequence>
<organism evidence="5 6">
    <name type="scientific">Trichoplax adhaerens</name>
    <name type="common">Trichoplax reptans</name>
    <dbReference type="NCBI Taxonomy" id="10228"/>
    <lineage>
        <taxon>Eukaryota</taxon>
        <taxon>Metazoa</taxon>
        <taxon>Placozoa</taxon>
        <taxon>Uniplacotomia</taxon>
        <taxon>Trichoplacea</taxon>
        <taxon>Trichoplacidae</taxon>
        <taxon>Trichoplax</taxon>
    </lineage>
</organism>
<dbReference type="GO" id="GO:0016567">
    <property type="term" value="P:protein ubiquitination"/>
    <property type="evidence" value="ECO:0007669"/>
    <property type="project" value="UniProtKB-UniPathway"/>
</dbReference>
<dbReference type="InterPro" id="IPR001810">
    <property type="entry name" value="F-box_dom"/>
</dbReference>
<dbReference type="InterPro" id="IPR045048">
    <property type="entry name" value="FBXO31/39"/>
</dbReference>
<comment type="pathway">
    <text evidence="1">Protein modification; protein ubiquitination.</text>
</comment>
<dbReference type="CDD" id="cd22098">
    <property type="entry name" value="F-box_FBXO24"/>
    <property type="match status" value="1"/>
</dbReference>
<protein>
    <recommendedName>
        <fullName evidence="4">F-box domain-containing protein</fullName>
    </recommendedName>
</protein>
<dbReference type="PhylomeDB" id="B3RZF7"/>
<evidence type="ECO:0000313" key="5">
    <source>
        <dbReference type="EMBL" id="EDV23834.1"/>
    </source>
</evidence>